<dbReference type="GO" id="GO:0016787">
    <property type="term" value="F:hydrolase activity"/>
    <property type="evidence" value="ECO:0007669"/>
    <property type="project" value="UniProtKB-KW"/>
</dbReference>
<protein>
    <submittedName>
        <fullName evidence="3">Alpha/beta hydrolase</fullName>
    </submittedName>
</protein>
<sequence length="280" mass="31967">MKARLINILLGITLFLLLTDCKDKKISFNNQVSFNKEENVPYGNHSRQVMDLYFPDKNLAKEREVFIIIHGGGWRAGDKSQLTFFTLSLMKKFPDHIFANINYRLASETDFALPNQIEDISNVMKFLEKRFHYTPQLILLGNSAGGHLSMLYAYQSDSLKKVKAVINIVGPADLSDSGFKNYQEYSFVERRLVNPDLSKRGISLIHLASPVYWIRKSSPPTLSYYGSGDRIIPSTQEKILDSMLTKNNVIHDSYQFSGGHLDWDKAPNDVFLIDKIKSFS</sequence>
<dbReference type="InterPro" id="IPR029058">
    <property type="entry name" value="AB_hydrolase_fold"/>
</dbReference>
<dbReference type="OrthoDB" id="9777975at2"/>
<dbReference type="Gene3D" id="3.40.50.1820">
    <property type="entry name" value="alpha/beta hydrolase"/>
    <property type="match status" value="1"/>
</dbReference>
<reference evidence="3 4" key="1">
    <citation type="submission" date="2018-04" db="EMBL/GenBank/DDBJ databases">
        <title>Draft Genome Sequence of Phosphate-Solubilizing Chryseobacterium sp. ISE14 that is a Biocontrol and Plant Growth-Promoting Rhizobacterium Isolated from Cucumber.</title>
        <authorList>
            <person name="Jeong J.-J."/>
            <person name="Sang M.K."/>
            <person name="Choi I.-G."/>
            <person name="Kim K.D."/>
        </authorList>
    </citation>
    <scope>NUCLEOTIDE SEQUENCE [LARGE SCALE GENOMIC DNA]</scope>
    <source>
        <strain evidence="3 4">ISE14</strain>
    </source>
</reference>
<dbReference type="PANTHER" id="PTHR48081:SF33">
    <property type="entry name" value="KYNURENINE FORMAMIDASE"/>
    <property type="match status" value="1"/>
</dbReference>
<evidence type="ECO:0000313" key="3">
    <source>
        <dbReference type="EMBL" id="PWN68188.1"/>
    </source>
</evidence>
<accession>A0A316X9Z2</accession>
<gene>
    <name evidence="3" type="ORF">C1631_015895</name>
</gene>
<dbReference type="InterPro" id="IPR050300">
    <property type="entry name" value="GDXG_lipolytic_enzyme"/>
</dbReference>
<organism evidence="3 4">
    <name type="scientific">Chryseobacterium phosphatilyticum</name>
    <dbReference type="NCBI Taxonomy" id="475075"/>
    <lineage>
        <taxon>Bacteria</taxon>
        <taxon>Pseudomonadati</taxon>
        <taxon>Bacteroidota</taxon>
        <taxon>Flavobacteriia</taxon>
        <taxon>Flavobacteriales</taxon>
        <taxon>Weeksellaceae</taxon>
        <taxon>Chryseobacterium group</taxon>
        <taxon>Chryseobacterium</taxon>
    </lineage>
</organism>
<dbReference type="PANTHER" id="PTHR48081">
    <property type="entry name" value="AB HYDROLASE SUPERFAMILY PROTEIN C4A8.06C"/>
    <property type="match status" value="1"/>
</dbReference>
<keyword evidence="1 3" id="KW-0378">Hydrolase</keyword>
<evidence type="ECO:0000256" key="1">
    <source>
        <dbReference type="ARBA" id="ARBA00022801"/>
    </source>
</evidence>
<proteinExistence type="predicted"/>
<dbReference type="EMBL" id="PPED02000004">
    <property type="protein sequence ID" value="PWN68188.1"/>
    <property type="molecule type" value="Genomic_DNA"/>
</dbReference>
<evidence type="ECO:0000259" key="2">
    <source>
        <dbReference type="Pfam" id="PF20434"/>
    </source>
</evidence>
<dbReference type="InterPro" id="IPR049492">
    <property type="entry name" value="BD-FAE-like_dom"/>
</dbReference>
<dbReference type="RefSeq" id="WP_103246887.1">
    <property type="nucleotide sequence ID" value="NZ_PPED02000004.1"/>
</dbReference>
<name>A0A316X9Z2_9FLAO</name>
<keyword evidence="4" id="KW-1185">Reference proteome</keyword>
<dbReference type="SUPFAM" id="SSF53474">
    <property type="entry name" value="alpha/beta-Hydrolases"/>
    <property type="match status" value="1"/>
</dbReference>
<evidence type="ECO:0000313" key="4">
    <source>
        <dbReference type="Proteomes" id="UP000236594"/>
    </source>
</evidence>
<dbReference type="Proteomes" id="UP000236594">
    <property type="component" value="Unassembled WGS sequence"/>
</dbReference>
<dbReference type="Pfam" id="PF20434">
    <property type="entry name" value="BD-FAE"/>
    <property type="match status" value="1"/>
</dbReference>
<dbReference type="AlphaFoldDB" id="A0A316X9Z2"/>
<comment type="caution">
    <text evidence="3">The sequence shown here is derived from an EMBL/GenBank/DDBJ whole genome shotgun (WGS) entry which is preliminary data.</text>
</comment>
<feature type="domain" description="BD-FAE-like" evidence="2">
    <location>
        <begin position="50"/>
        <end position="243"/>
    </location>
</feature>